<reference evidence="2 3" key="1">
    <citation type="submission" date="2019-06" db="EMBL/GenBank/DDBJ databases">
        <authorList>
            <person name="Li J."/>
        </authorList>
    </citation>
    <scope>NUCLEOTIDE SEQUENCE [LARGE SCALE GENOMIC DNA]</scope>
    <source>
        <strain evidence="2 3">LMG 28165</strain>
    </source>
</reference>
<organism evidence="2 3">
    <name type="scientific">Corynebacterium tapiri</name>
    <dbReference type="NCBI Taxonomy" id="1448266"/>
    <lineage>
        <taxon>Bacteria</taxon>
        <taxon>Bacillati</taxon>
        <taxon>Actinomycetota</taxon>
        <taxon>Actinomycetes</taxon>
        <taxon>Mycobacteriales</taxon>
        <taxon>Corynebacteriaceae</taxon>
        <taxon>Corynebacterium</taxon>
    </lineage>
</organism>
<evidence type="ECO:0000313" key="2">
    <source>
        <dbReference type="EMBL" id="TNL94143.1"/>
    </source>
</evidence>
<keyword evidence="1" id="KW-0472">Membrane</keyword>
<feature type="transmembrane region" description="Helical" evidence="1">
    <location>
        <begin position="39"/>
        <end position="57"/>
    </location>
</feature>
<dbReference type="Proteomes" id="UP000312032">
    <property type="component" value="Unassembled WGS sequence"/>
</dbReference>
<dbReference type="OrthoDB" id="9915525at2"/>
<gene>
    <name evidence="2" type="ORF">FHE74_10550</name>
</gene>
<name>A0A5C4U119_9CORY</name>
<keyword evidence="1" id="KW-1133">Transmembrane helix</keyword>
<feature type="transmembrane region" description="Helical" evidence="1">
    <location>
        <begin position="64"/>
        <end position="83"/>
    </location>
</feature>
<protein>
    <submittedName>
        <fullName evidence="2">Uncharacterized protein</fullName>
    </submittedName>
</protein>
<dbReference type="AlphaFoldDB" id="A0A5C4U119"/>
<accession>A0A5C4U119</accession>
<keyword evidence="1" id="KW-0812">Transmembrane</keyword>
<sequence length="106" mass="10904">MEKERAIPETQSQRVPAAVSLALVLGAGVYVALSRHFSALGLLLFFVSASVLLFLCWKPNRKASSAAGIISVGAVVYALPLGVVVSSPTFGGGLMAIGVLIAALHL</sequence>
<comment type="caution">
    <text evidence="2">The sequence shown here is derived from an EMBL/GenBank/DDBJ whole genome shotgun (WGS) entry which is preliminary data.</text>
</comment>
<evidence type="ECO:0000256" key="1">
    <source>
        <dbReference type="SAM" id="Phobius"/>
    </source>
</evidence>
<dbReference type="EMBL" id="VDHJ01000029">
    <property type="protein sequence ID" value="TNL94143.1"/>
    <property type="molecule type" value="Genomic_DNA"/>
</dbReference>
<dbReference type="RefSeq" id="WP_139466465.1">
    <property type="nucleotide sequence ID" value="NZ_VDHJ01000029.1"/>
</dbReference>
<proteinExistence type="predicted"/>
<evidence type="ECO:0000313" key="3">
    <source>
        <dbReference type="Proteomes" id="UP000312032"/>
    </source>
</evidence>
<keyword evidence="3" id="KW-1185">Reference proteome</keyword>
<feature type="transmembrane region" description="Helical" evidence="1">
    <location>
        <begin position="15"/>
        <end position="33"/>
    </location>
</feature>